<dbReference type="PANTHER" id="PTHR43539:SF78">
    <property type="entry name" value="FLAVIN-CONTAINING MONOOXYGENASE"/>
    <property type="match status" value="1"/>
</dbReference>
<gene>
    <name evidence="5" type="ORF">CWS20_24035</name>
</gene>
<protein>
    <submittedName>
        <fullName evidence="5">Oxidoreductase</fullName>
    </submittedName>
</protein>
<keyword evidence="3" id="KW-0274">FAD</keyword>
<dbReference type="InterPro" id="IPR020946">
    <property type="entry name" value="Flavin_mOase-like"/>
</dbReference>
<dbReference type="AlphaFoldDB" id="A0A2N0ZAA4"/>
<dbReference type="Proteomes" id="UP000233343">
    <property type="component" value="Unassembled WGS sequence"/>
</dbReference>
<evidence type="ECO:0000256" key="2">
    <source>
        <dbReference type="ARBA" id="ARBA00022630"/>
    </source>
</evidence>
<evidence type="ECO:0000313" key="6">
    <source>
        <dbReference type="Proteomes" id="UP000233343"/>
    </source>
</evidence>
<comment type="similarity">
    <text evidence="1">Belongs to the FAD-binding monooxygenase family.</text>
</comment>
<dbReference type="GO" id="GO:0050661">
    <property type="term" value="F:NADP binding"/>
    <property type="evidence" value="ECO:0007669"/>
    <property type="project" value="InterPro"/>
</dbReference>
<dbReference type="RefSeq" id="WP_066193833.1">
    <property type="nucleotide sequence ID" value="NZ_JARMMB010000034.1"/>
</dbReference>
<dbReference type="PANTHER" id="PTHR43539">
    <property type="entry name" value="FLAVIN-BINDING MONOOXYGENASE-LIKE PROTEIN (AFU_ORTHOLOGUE AFUA_4G09220)"/>
    <property type="match status" value="1"/>
</dbReference>
<dbReference type="GO" id="GO:0004499">
    <property type="term" value="F:N,N-dimethylaniline monooxygenase activity"/>
    <property type="evidence" value="ECO:0007669"/>
    <property type="project" value="InterPro"/>
</dbReference>
<accession>A0A2N0ZAA4</accession>
<evidence type="ECO:0000256" key="1">
    <source>
        <dbReference type="ARBA" id="ARBA00010139"/>
    </source>
</evidence>
<organism evidence="5 6">
    <name type="scientific">Cytobacillus horneckiae</name>
    <dbReference type="NCBI Taxonomy" id="549687"/>
    <lineage>
        <taxon>Bacteria</taxon>
        <taxon>Bacillati</taxon>
        <taxon>Bacillota</taxon>
        <taxon>Bacilli</taxon>
        <taxon>Bacillales</taxon>
        <taxon>Bacillaceae</taxon>
        <taxon>Cytobacillus</taxon>
    </lineage>
</organism>
<name>A0A2N0ZAA4_9BACI</name>
<dbReference type="Gene3D" id="3.50.50.60">
    <property type="entry name" value="FAD/NAD(P)-binding domain"/>
    <property type="match status" value="1"/>
</dbReference>
<reference evidence="5 6" key="1">
    <citation type="journal article" date="2010" name="Int. J. Syst. Evol. Microbiol.">
        <title>Bacillus horneckiae sp. nov., isolated from a spacecraft-assembly clean room.</title>
        <authorList>
            <person name="Vaishampayan P."/>
            <person name="Probst A."/>
            <person name="Krishnamurthi S."/>
            <person name="Ghosh S."/>
            <person name="Osman S."/>
            <person name="McDowall A."/>
            <person name="Ruckmani A."/>
            <person name="Mayilraj S."/>
            <person name="Venkateswaran K."/>
        </authorList>
    </citation>
    <scope>NUCLEOTIDE SEQUENCE [LARGE SCALE GENOMIC DNA]</scope>
    <source>
        <strain evidence="6">1PO1SC</strain>
    </source>
</reference>
<dbReference type="PRINTS" id="PR00368">
    <property type="entry name" value="FADPNR"/>
</dbReference>
<keyword evidence="6" id="KW-1185">Reference proteome</keyword>
<dbReference type="InterPro" id="IPR050982">
    <property type="entry name" value="Auxin_biosynth/cation_transpt"/>
</dbReference>
<dbReference type="GO" id="GO:0050660">
    <property type="term" value="F:flavin adenine dinucleotide binding"/>
    <property type="evidence" value="ECO:0007669"/>
    <property type="project" value="InterPro"/>
</dbReference>
<dbReference type="SUPFAM" id="SSF51905">
    <property type="entry name" value="FAD/NAD(P)-binding domain"/>
    <property type="match status" value="1"/>
</dbReference>
<keyword evidence="2" id="KW-0285">Flavoprotein</keyword>
<dbReference type="InterPro" id="IPR036188">
    <property type="entry name" value="FAD/NAD-bd_sf"/>
</dbReference>
<comment type="caution">
    <text evidence="5">The sequence shown here is derived from an EMBL/GenBank/DDBJ whole genome shotgun (WGS) entry which is preliminary data.</text>
</comment>
<sequence length="347" mass="39043">MYDTIVIGAGQAGLAAGYYLKQLRQKFLILDKAAEIGESWKERYDSLVLFTPRRYNLLPGLPFNGENNGFPTKDEVAVYLKSYVGIFKLPIQLKSEVVHVSKVNGVFLIITNHNEYQAKNLIIAAGPFQTPKIPSISRNISSAIFQLHSSQYKNLKQLTAGNVLVVGGGNSGAQIAVELSKERTTYLAHSKKLRYFPLIFQKKSIFWWFEKMGILHAKNHSLLGRLIQRKGDPIFGLQLKDAIKQNEVVLKKRVVNGKQNVVIFEDGSMLEVNNIIWATGFEFILPWLKIEGVLNEKGEIVHRRGVSNVTGLYFVGLQWQYRRGSALLQGVGYDAKFIAESIKNLTS</sequence>
<proteinExistence type="inferred from homology"/>
<evidence type="ECO:0000256" key="3">
    <source>
        <dbReference type="ARBA" id="ARBA00022827"/>
    </source>
</evidence>
<evidence type="ECO:0000256" key="4">
    <source>
        <dbReference type="ARBA" id="ARBA00023002"/>
    </source>
</evidence>
<keyword evidence="4" id="KW-0560">Oxidoreductase</keyword>
<dbReference type="PRINTS" id="PR00469">
    <property type="entry name" value="PNDRDTASEII"/>
</dbReference>
<evidence type="ECO:0000313" key="5">
    <source>
        <dbReference type="EMBL" id="PKG26446.1"/>
    </source>
</evidence>
<dbReference type="Pfam" id="PF13738">
    <property type="entry name" value="Pyr_redox_3"/>
    <property type="match status" value="1"/>
</dbReference>
<dbReference type="EMBL" id="PISD01000067">
    <property type="protein sequence ID" value="PKG26446.1"/>
    <property type="molecule type" value="Genomic_DNA"/>
</dbReference>
<dbReference type="Pfam" id="PF00743">
    <property type="entry name" value="FMO-like"/>
    <property type="match status" value="1"/>
</dbReference>